<evidence type="ECO:0000256" key="1">
    <source>
        <dbReference type="ARBA" id="ARBA00008853"/>
    </source>
</evidence>
<dbReference type="GO" id="GO:0016787">
    <property type="term" value="F:hydrolase activity"/>
    <property type="evidence" value="ECO:0007669"/>
    <property type="project" value="UniProtKB-KW"/>
</dbReference>
<evidence type="ECO:0000313" key="5">
    <source>
        <dbReference type="Proteomes" id="UP000535543"/>
    </source>
</evidence>
<name>A0A848K5T7_9NOCA</name>
<gene>
    <name evidence="4" type="ORF">FGL95_05155</name>
</gene>
<reference evidence="4 5" key="2">
    <citation type="submission" date="2020-06" db="EMBL/GenBank/DDBJ databases">
        <title>Antribacter stalactiti gen. nov., sp. nov., a new member of the family Nacardiaceae isolated from a cave.</title>
        <authorList>
            <person name="Kim I.S."/>
        </authorList>
    </citation>
    <scope>NUCLEOTIDE SEQUENCE [LARGE SCALE GENOMIC DNA]</scope>
    <source>
        <strain evidence="4 5">YC2-7</strain>
    </source>
</reference>
<feature type="domain" description="SMP-30/Gluconolactonase/LRE-like region" evidence="3">
    <location>
        <begin position="15"/>
        <end position="238"/>
    </location>
</feature>
<sequence>MTLFRTLYRSEGLLEAPTPMPDGSLVFANTTMGGVYRLTGDTAELVVPRRRGIGGIAVHEAGGFVVSGRDLAYARDTDVHSLLAPDGAAGLNDLTVASDGSVVVGVLRHYPTKGEPAGPTEVLRLDAAGDVTTVASDLLWPNGMGFSPDGETLYVAEYAASRIRAVRGSRSDIFASAPRGECDGLAVDAEGGVWVALGSGAGVARFTPDGQLSEVLDIPEAFVSSVAFGSGGLFVTTIGAVLFADVGIEGLPRPLARVPVS</sequence>
<dbReference type="Gene3D" id="2.120.10.30">
    <property type="entry name" value="TolB, C-terminal domain"/>
    <property type="match status" value="1"/>
</dbReference>
<dbReference type="Proteomes" id="UP000535543">
    <property type="component" value="Unassembled WGS sequence"/>
</dbReference>
<dbReference type="InterPro" id="IPR051262">
    <property type="entry name" value="SMP-30/CGR1_Lactonase"/>
</dbReference>
<protein>
    <submittedName>
        <fullName evidence="4">SMP-30/gluconolactonase/LRE family protein</fullName>
    </submittedName>
</protein>
<dbReference type="Pfam" id="PF08450">
    <property type="entry name" value="SGL"/>
    <property type="match status" value="1"/>
</dbReference>
<evidence type="ECO:0000259" key="3">
    <source>
        <dbReference type="Pfam" id="PF08450"/>
    </source>
</evidence>
<organism evidence="4 5">
    <name type="scientific">Antrihabitans stalactiti</name>
    <dbReference type="NCBI Taxonomy" id="2584121"/>
    <lineage>
        <taxon>Bacteria</taxon>
        <taxon>Bacillati</taxon>
        <taxon>Actinomycetota</taxon>
        <taxon>Actinomycetes</taxon>
        <taxon>Mycobacteriales</taxon>
        <taxon>Nocardiaceae</taxon>
        <taxon>Antrihabitans</taxon>
    </lineage>
</organism>
<comment type="caution">
    <text evidence="4">The sequence shown here is derived from an EMBL/GenBank/DDBJ whole genome shotgun (WGS) entry which is preliminary data.</text>
</comment>
<evidence type="ECO:0000313" key="4">
    <source>
        <dbReference type="EMBL" id="NMN94425.1"/>
    </source>
</evidence>
<reference evidence="4 5" key="1">
    <citation type="submission" date="2019-05" db="EMBL/GenBank/DDBJ databases">
        <authorList>
            <person name="Lee S.D."/>
        </authorList>
    </citation>
    <scope>NUCLEOTIDE SEQUENCE [LARGE SCALE GENOMIC DNA]</scope>
    <source>
        <strain evidence="4 5">YC2-7</strain>
    </source>
</reference>
<dbReference type="RefSeq" id="WP_338079712.1">
    <property type="nucleotide sequence ID" value="NZ_VCQU01000001.1"/>
</dbReference>
<accession>A0A848K5T7</accession>
<dbReference type="InterPro" id="IPR013658">
    <property type="entry name" value="SGL"/>
</dbReference>
<dbReference type="PANTHER" id="PTHR47572">
    <property type="entry name" value="LIPOPROTEIN-RELATED"/>
    <property type="match status" value="1"/>
</dbReference>
<dbReference type="InterPro" id="IPR011042">
    <property type="entry name" value="6-blade_b-propeller_TolB-like"/>
</dbReference>
<dbReference type="SUPFAM" id="SSF63829">
    <property type="entry name" value="Calcium-dependent phosphotriesterase"/>
    <property type="match status" value="1"/>
</dbReference>
<dbReference type="EMBL" id="VCQU01000001">
    <property type="protein sequence ID" value="NMN94425.1"/>
    <property type="molecule type" value="Genomic_DNA"/>
</dbReference>
<proteinExistence type="inferred from homology"/>
<dbReference type="PANTHER" id="PTHR47572:SF4">
    <property type="entry name" value="LACTONASE DRP35"/>
    <property type="match status" value="1"/>
</dbReference>
<keyword evidence="2" id="KW-0378">Hydrolase</keyword>
<keyword evidence="5" id="KW-1185">Reference proteome</keyword>
<evidence type="ECO:0000256" key="2">
    <source>
        <dbReference type="ARBA" id="ARBA00022801"/>
    </source>
</evidence>
<comment type="similarity">
    <text evidence="1">Belongs to the SMP-30/CGR1 family.</text>
</comment>
<dbReference type="AlphaFoldDB" id="A0A848K5T7"/>